<dbReference type="Pfam" id="PF08241">
    <property type="entry name" value="Methyltransf_11"/>
    <property type="match status" value="1"/>
</dbReference>
<dbReference type="GO" id="GO:0032259">
    <property type="term" value="P:methylation"/>
    <property type="evidence" value="ECO:0007669"/>
    <property type="project" value="UniProtKB-KW"/>
</dbReference>
<dbReference type="GO" id="GO:0008757">
    <property type="term" value="F:S-adenosylmethionine-dependent methyltransferase activity"/>
    <property type="evidence" value="ECO:0007669"/>
    <property type="project" value="InterPro"/>
</dbReference>
<reference evidence="3 4" key="1">
    <citation type="submission" date="2019-07" db="EMBL/GenBank/DDBJ databases">
        <title>R&amp;d 2014.</title>
        <authorList>
            <person name="Klenk H.-P."/>
        </authorList>
    </citation>
    <scope>NUCLEOTIDE SEQUENCE [LARGE SCALE GENOMIC DNA]</scope>
    <source>
        <strain evidence="3 4">DSM 43194</strain>
    </source>
</reference>
<evidence type="ECO:0000313" key="4">
    <source>
        <dbReference type="Proteomes" id="UP000317303"/>
    </source>
</evidence>
<dbReference type="RefSeq" id="WP_051757809.1">
    <property type="nucleotide sequence ID" value="NZ_JOIJ01000007.1"/>
</dbReference>
<feature type="domain" description="Methyltransferase type 11" evidence="2">
    <location>
        <begin position="48"/>
        <end position="141"/>
    </location>
</feature>
<dbReference type="InterPro" id="IPR029063">
    <property type="entry name" value="SAM-dependent_MTases_sf"/>
</dbReference>
<sequence length="227" mass="24942">MTSDNARWQRYWDKHSGDYDRQMALWERRLFADSRAWAASRARGEVVEVAVGTGLNLPWYPHGTRLTGVDISAGMLERARTRAAELGTAVELRQAGADDLPFADASFDTAVCTFGLCAIPDEDAALGEMARVLRPGGRLVLVDHVAATSRFVRLAQRLLEAVTVRQAGEHFLRRPYERLGGHGFEVVEHERFGFAGVVERLVAVTPDRSAASETSETSETSPTGQQG</sequence>
<proteinExistence type="predicted"/>
<dbReference type="PANTHER" id="PTHR45036">
    <property type="entry name" value="METHYLTRANSFERASE LIKE 7B"/>
    <property type="match status" value="1"/>
</dbReference>
<gene>
    <name evidence="3" type="ORF">JD82_03168</name>
</gene>
<dbReference type="PANTHER" id="PTHR45036:SF1">
    <property type="entry name" value="METHYLTRANSFERASE LIKE 7A"/>
    <property type="match status" value="1"/>
</dbReference>
<dbReference type="Gene3D" id="3.40.50.150">
    <property type="entry name" value="Vaccinia Virus protein VP39"/>
    <property type="match status" value="1"/>
</dbReference>
<dbReference type="InterPro" id="IPR052356">
    <property type="entry name" value="Thiol_S-MT"/>
</dbReference>
<organism evidence="3 4">
    <name type="scientific">Prauserella rugosa</name>
    <dbReference type="NCBI Taxonomy" id="43354"/>
    <lineage>
        <taxon>Bacteria</taxon>
        <taxon>Bacillati</taxon>
        <taxon>Actinomycetota</taxon>
        <taxon>Actinomycetes</taxon>
        <taxon>Pseudonocardiales</taxon>
        <taxon>Pseudonocardiaceae</taxon>
        <taxon>Prauserella</taxon>
    </lineage>
</organism>
<dbReference type="AlphaFoldDB" id="A0A660CIA5"/>
<evidence type="ECO:0000256" key="1">
    <source>
        <dbReference type="SAM" id="MobiDB-lite"/>
    </source>
</evidence>
<name>A0A660CIA5_9PSEU</name>
<keyword evidence="4" id="KW-1185">Reference proteome</keyword>
<dbReference type="Proteomes" id="UP000317303">
    <property type="component" value="Unassembled WGS sequence"/>
</dbReference>
<protein>
    <submittedName>
        <fullName evidence="3">Ubiquinone/menaquinone biosynthesis C-methylase UbiE</fullName>
    </submittedName>
</protein>
<comment type="caution">
    <text evidence="3">The sequence shown here is derived from an EMBL/GenBank/DDBJ whole genome shotgun (WGS) entry which is preliminary data.</text>
</comment>
<feature type="compositionally biased region" description="Low complexity" evidence="1">
    <location>
        <begin position="209"/>
        <end position="221"/>
    </location>
</feature>
<keyword evidence="3" id="KW-0489">Methyltransferase</keyword>
<accession>A0A660CIA5</accession>
<dbReference type="CDD" id="cd02440">
    <property type="entry name" value="AdoMet_MTases"/>
    <property type="match status" value="1"/>
</dbReference>
<keyword evidence="3" id="KW-0830">Ubiquinone</keyword>
<evidence type="ECO:0000259" key="2">
    <source>
        <dbReference type="Pfam" id="PF08241"/>
    </source>
</evidence>
<evidence type="ECO:0000313" key="3">
    <source>
        <dbReference type="EMBL" id="TWH21309.1"/>
    </source>
</evidence>
<dbReference type="InterPro" id="IPR013216">
    <property type="entry name" value="Methyltransf_11"/>
</dbReference>
<dbReference type="EMBL" id="VLJV01000001">
    <property type="protein sequence ID" value="TWH21309.1"/>
    <property type="molecule type" value="Genomic_DNA"/>
</dbReference>
<dbReference type="SUPFAM" id="SSF53335">
    <property type="entry name" value="S-adenosyl-L-methionine-dependent methyltransferases"/>
    <property type="match status" value="1"/>
</dbReference>
<keyword evidence="3" id="KW-0808">Transferase</keyword>
<feature type="region of interest" description="Disordered" evidence="1">
    <location>
        <begin position="206"/>
        <end position="227"/>
    </location>
</feature>